<dbReference type="GO" id="GO:0000302">
    <property type="term" value="P:response to reactive oxygen species"/>
    <property type="evidence" value="ECO:0007669"/>
    <property type="project" value="TreeGrafter"/>
</dbReference>
<accession>A0A0G4IWD1</accession>
<evidence type="ECO:0000256" key="6">
    <source>
        <dbReference type="RuleBase" id="RU004241"/>
    </source>
</evidence>
<evidence type="ECO:0000259" key="7">
    <source>
        <dbReference type="PROSITE" id="PS50873"/>
    </source>
</evidence>
<gene>
    <name evidence="8" type="ORF">PBRA_001297</name>
    <name evidence="9" type="ORF">PLBR_LOCUS4613</name>
</gene>
<dbReference type="Pfam" id="PF00141">
    <property type="entry name" value="peroxidase"/>
    <property type="match status" value="1"/>
</dbReference>
<evidence type="ECO:0000256" key="4">
    <source>
        <dbReference type="ARBA" id="ARBA00023002"/>
    </source>
</evidence>
<feature type="domain" description="Plant heme peroxidase family profile" evidence="7">
    <location>
        <begin position="74"/>
        <end position="260"/>
    </location>
</feature>
<dbReference type="InterPro" id="IPR044831">
    <property type="entry name" value="Ccp1-like"/>
</dbReference>
<dbReference type="GO" id="GO:0046872">
    <property type="term" value="F:metal ion binding"/>
    <property type="evidence" value="ECO:0007669"/>
    <property type="project" value="UniProtKB-KW"/>
</dbReference>
<dbReference type="PROSITE" id="PS00435">
    <property type="entry name" value="PEROXIDASE_1"/>
    <property type="match status" value="1"/>
</dbReference>
<dbReference type="PROSITE" id="PS50873">
    <property type="entry name" value="PEROXIDASE_4"/>
    <property type="match status" value="1"/>
</dbReference>
<dbReference type="EMBL" id="CDSF01000090">
    <property type="protein sequence ID" value="CEO99391.1"/>
    <property type="molecule type" value="Genomic_DNA"/>
</dbReference>
<dbReference type="PRINTS" id="PR00459">
    <property type="entry name" value="ASPEROXIDASE"/>
</dbReference>
<dbReference type="EMBL" id="OVEO01000007">
    <property type="protein sequence ID" value="SPQ97398.1"/>
    <property type="molecule type" value="Genomic_DNA"/>
</dbReference>
<dbReference type="InterPro" id="IPR002207">
    <property type="entry name" value="Peroxidase_I"/>
</dbReference>
<dbReference type="InterPro" id="IPR019793">
    <property type="entry name" value="Peroxidases_heam-ligand_BS"/>
</dbReference>
<keyword evidence="10" id="KW-1185">Reference proteome</keyword>
<dbReference type="InterPro" id="IPR010255">
    <property type="entry name" value="Haem_peroxidase_sf"/>
</dbReference>
<dbReference type="OrthoDB" id="2859658at2759"/>
<reference evidence="8 10" key="1">
    <citation type="submission" date="2015-02" db="EMBL/GenBank/DDBJ databases">
        <authorList>
            <person name="Chooi Y.-H."/>
        </authorList>
    </citation>
    <scope>NUCLEOTIDE SEQUENCE [LARGE SCALE GENOMIC DNA]</scope>
    <source>
        <strain evidence="8">E3</strain>
    </source>
</reference>
<comment type="similarity">
    <text evidence="6">Belongs to the peroxidase family.</text>
</comment>
<dbReference type="GO" id="GO:0042744">
    <property type="term" value="P:hydrogen peroxide catabolic process"/>
    <property type="evidence" value="ECO:0007669"/>
    <property type="project" value="TreeGrafter"/>
</dbReference>
<dbReference type="PANTHER" id="PTHR31356:SF66">
    <property type="entry name" value="CATALASE-PEROXIDASE"/>
    <property type="match status" value="1"/>
</dbReference>
<keyword evidence="3" id="KW-0479">Metal-binding</keyword>
<keyword evidence="2" id="KW-0349">Heme</keyword>
<evidence type="ECO:0000313" key="9">
    <source>
        <dbReference type="EMBL" id="SPQ97398.1"/>
    </source>
</evidence>
<dbReference type="Proteomes" id="UP000290189">
    <property type="component" value="Unassembled WGS sequence"/>
</dbReference>
<organism evidence="8 10">
    <name type="scientific">Plasmodiophora brassicae</name>
    <name type="common">Clubroot disease agent</name>
    <dbReference type="NCBI Taxonomy" id="37360"/>
    <lineage>
        <taxon>Eukaryota</taxon>
        <taxon>Sar</taxon>
        <taxon>Rhizaria</taxon>
        <taxon>Endomyxa</taxon>
        <taxon>Phytomyxea</taxon>
        <taxon>Plasmodiophorida</taxon>
        <taxon>Plasmodiophoridae</taxon>
        <taxon>Plasmodiophora</taxon>
    </lineage>
</organism>
<keyword evidence="5" id="KW-0408">Iron</keyword>
<dbReference type="PRINTS" id="PR00458">
    <property type="entry name" value="PEROXIDASE"/>
</dbReference>
<evidence type="ECO:0000313" key="10">
    <source>
        <dbReference type="Proteomes" id="UP000039324"/>
    </source>
</evidence>
<geneLocation type="mitochondrion" evidence="9"/>
<dbReference type="AlphaFoldDB" id="A0A0G4IWD1"/>
<evidence type="ECO:0000313" key="8">
    <source>
        <dbReference type="EMBL" id="CEO99391.1"/>
    </source>
</evidence>
<keyword evidence="4" id="KW-0560">Oxidoreductase</keyword>
<dbReference type="STRING" id="37360.A0A0G4IWD1"/>
<evidence type="ECO:0000256" key="2">
    <source>
        <dbReference type="ARBA" id="ARBA00022617"/>
    </source>
</evidence>
<evidence type="ECO:0000313" key="11">
    <source>
        <dbReference type="Proteomes" id="UP000290189"/>
    </source>
</evidence>
<evidence type="ECO:0000256" key="3">
    <source>
        <dbReference type="ARBA" id="ARBA00022723"/>
    </source>
</evidence>
<sequence>MAPEARSEQMSVDWAALRQAINDLVAEKKCGPILVRLSWHDAGTYCKRTKTGGAHACQRFEKAGEWAHGANKGLDVAQALLEPIRAKFPTPSSADLWAFAAVVAIKAMGGPDVPFRAGRTDGTSVESSVEDGRLPDATQGAQHIRDVFYRIGMDDEEIVALSGAHTVGKCHLERSGFDGPWTADPQKFDNTYFIDLLKKKWDPATSGAGNPQFVNTDTKTMMLPADLALVDDAAFRKYVEKFASSQDAFFKAFAAAFKKLQESGYDESALVAV</sequence>
<dbReference type="SUPFAM" id="SSF48113">
    <property type="entry name" value="Heme-dependent peroxidases"/>
    <property type="match status" value="1"/>
</dbReference>
<proteinExistence type="inferred from homology"/>
<keyword evidence="9" id="KW-0496">Mitochondrion</keyword>
<dbReference type="GO" id="GO:0020037">
    <property type="term" value="F:heme binding"/>
    <property type="evidence" value="ECO:0007669"/>
    <property type="project" value="InterPro"/>
</dbReference>
<evidence type="ECO:0000256" key="5">
    <source>
        <dbReference type="ARBA" id="ARBA00023004"/>
    </source>
</evidence>
<dbReference type="Gene3D" id="1.10.520.10">
    <property type="match status" value="1"/>
</dbReference>
<protein>
    <recommendedName>
        <fullName evidence="7">Plant heme peroxidase family profile domain-containing protein</fullName>
    </recommendedName>
</protein>
<dbReference type="Proteomes" id="UP000039324">
    <property type="component" value="Unassembled WGS sequence"/>
</dbReference>
<dbReference type="FunFam" id="1.10.420.10:FF:000009">
    <property type="entry name" value="Ascorbate peroxidase"/>
    <property type="match status" value="1"/>
</dbReference>
<reference evidence="9 11" key="2">
    <citation type="submission" date="2018-03" db="EMBL/GenBank/DDBJ databases">
        <authorList>
            <person name="Fogelqvist J."/>
        </authorList>
    </citation>
    <scope>NUCLEOTIDE SEQUENCE [LARGE SCALE GENOMIC DNA]</scope>
</reference>
<dbReference type="GO" id="GO:0004601">
    <property type="term" value="F:peroxidase activity"/>
    <property type="evidence" value="ECO:0007669"/>
    <property type="project" value="UniProtKB-KW"/>
</dbReference>
<dbReference type="PANTHER" id="PTHR31356">
    <property type="entry name" value="THYLAKOID LUMENAL 29 KDA PROTEIN, CHLOROPLASTIC-RELATED"/>
    <property type="match status" value="1"/>
</dbReference>
<dbReference type="Gene3D" id="1.10.420.10">
    <property type="entry name" value="Peroxidase, domain 2"/>
    <property type="match status" value="1"/>
</dbReference>
<dbReference type="GO" id="GO:0034599">
    <property type="term" value="P:cellular response to oxidative stress"/>
    <property type="evidence" value="ECO:0007669"/>
    <property type="project" value="InterPro"/>
</dbReference>
<dbReference type="InterPro" id="IPR019794">
    <property type="entry name" value="Peroxidases_AS"/>
</dbReference>
<dbReference type="PROSITE" id="PS00436">
    <property type="entry name" value="PEROXIDASE_2"/>
    <property type="match status" value="1"/>
</dbReference>
<evidence type="ECO:0000256" key="1">
    <source>
        <dbReference type="ARBA" id="ARBA00022559"/>
    </source>
</evidence>
<dbReference type="OMA" id="HELMMLP"/>
<keyword evidence="1" id="KW-0575">Peroxidase</keyword>
<dbReference type="InterPro" id="IPR002016">
    <property type="entry name" value="Haem_peroxidase"/>
</dbReference>
<name>A0A0G4IWD1_PLABS</name>